<dbReference type="InterPro" id="IPR038058">
    <property type="entry name" value="PhnH-like_sp"/>
</dbReference>
<sequence length="203" mass="21853">MTKQQMLPGFADPVHHSQQWYRALLNAMSRPGTVCAPCGEAMPQQVPAPCSPAAAGVALTLLDHETPVWLQQPESPLAHWLQFHCGCPLTHRPEDAAFAVITDSNTVPDWSRFATGTPEYPDRSATLIIQVQSAAAAGPVTLQGPGIQKEAHISVSGLADAFWTMHQANAALFPQGTDTILAAPEGVLCLPRTVRIRRQTTCM</sequence>
<accession>Q30W23</accession>
<dbReference type="eggNOG" id="COG3625">
    <property type="taxonomic scope" value="Bacteria"/>
</dbReference>
<keyword evidence="2" id="KW-1185">Reference proteome</keyword>
<proteinExistence type="predicted"/>
<protein>
    <submittedName>
        <fullName evidence="1">Phosphonate C-P lyase system protein PhnH</fullName>
    </submittedName>
</protein>
<gene>
    <name evidence="1" type="ordered locus">Dde_3329</name>
</gene>
<dbReference type="HOGENOM" id="CLU_115317_1_0_7"/>
<dbReference type="PIRSF" id="PIRSF020680">
    <property type="entry name" value="PhnH"/>
    <property type="match status" value="1"/>
</dbReference>
<dbReference type="NCBIfam" id="TIGR03292">
    <property type="entry name" value="PhnH_redo"/>
    <property type="match status" value="1"/>
</dbReference>
<dbReference type="Pfam" id="PF05845">
    <property type="entry name" value="PhnH"/>
    <property type="match status" value="1"/>
</dbReference>
<organism evidence="1 2">
    <name type="scientific">Oleidesulfovibrio alaskensis (strain ATCC BAA-1058 / DSM 17464 / G20)</name>
    <name type="common">Desulfovibrio alaskensis</name>
    <dbReference type="NCBI Taxonomy" id="207559"/>
    <lineage>
        <taxon>Bacteria</taxon>
        <taxon>Pseudomonadati</taxon>
        <taxon>Thermodesulfobacteriota</taxon>
        <taxon>Desulfovibrionia</taxon>
        <taxon>Desulfovibrionales</taxon>
        <taxon>Desulfovibrionaceae</taxon>
        <taxon>Oleidesulfovibrio</taxon>
    </lineage>
</organism>
<dbReference type="InterPro" id="IPR008772">
    <property type="entry name" value="Phosphonate_metab_PhnH"/>
</dbReference>
<dbReference type="STRING" id="207559.Dde_3329"/>
<dbReference type="Proteomes" id="UP000002710">
    <property type="component" value="Chromosome"/>
</dbReference>
<dbReference type="KEGG" id="dde:Dde_3329"/>
<dbReference type="SUPFAM" id="SSF159709">
    <property type="entry name" value="PhnH-like"/>
    <property type="match status" value="1"/>
</dbReference>
<keyword evidence="1" id="KW-0456">Lyase</keyword>
<dbReference type="GO" id="GO:0019634">
    <property type="term" value="P:organic phosphonate metabolic process"/>
    <property type="evidence" value="ECO:0007669"/>
    <property type="project" value="InterPro"/>
</dbReference>
<dbReference type="Gene3D" id="3.40.50.11310">
    <property type="entry name" value="Bacterial phosphonate metabolism protein PhnH"/>
    <property type="match status" value="1"/>
</dbReference>
<dbReference type="GO" id="GO:0016829">
    <property type="term" value="F:lyase activity"/>
    <property type="evidence" value="ECO:0007669"/>
    <property type="project" value="UniProtKB-KW"/>
</dbReference>
<evidence type="ECO:0000313" key="1">
    <source>
        <dbReference type="EMBL" id="ABB40123.1"/>
    </source>
</evidence>
<evidence type="ECO:0000313" key="2">
    <source>
        <dbReference type="Proteomes" id="UP000002710"/>
    </source>
</evidence>
<dbReference type="EMBL" id="CP000112">
    <property type="protein sequence ID" value="ABB40123.1"/>
    <property type="molecule type" value="Genomic_DNA"/>
</dbReference>
<name>Q30W23_OLEA2</name>
<dbReference type="RefSeq" id="WP_011369055.1">
    <property type="nucleotide sequence ID" value="NC_007519.1"/>
</dbReference>
<reference evidence="1 2" key="1">
    <citation type="journal article" date="2011" name="J. Bacteriol.">
        <title>Complete genome sequence and updated annotation of Desulfovibrio alaskensis G20.</title>
        <authorList>
            <person name="Hauser L.J."/>
            <person name="Land M.L."/>
            <person name="Brown S.D."/>
            <person name="Larimer F."/>
            <person name="Keller K.L."/>
            <person name="Rapp-Giles B.J."/>
            <person name="Price M.N."/>
            <person name="Lin M."/>
            <person name="Bruce D.C."/>
            <person name="Detter J.C."/>
            <person name="Tapia R."/>
            <person name="Han C.S."/>
            <person name="Goodwin L.A."/>
            <person name="Cheng J.F."/>
            <person name="Pitluck S."/>
            <person name="Copeland A."/>
            <person name="Lucas S."/>
            <person name="Nolan M."/>
            <person name="Lapidus A.L."/>
            <person name="Palumbo A.V."/>
            <person name="Wall J.D."/>
        </authorList>
    </citation>
    <scope>NUCLEOTIDE SEQUENCE [LARGE SCALE GENOMIC DNA]</scope>
    <source>
        <strain evidence="2">ATCC BAA 1058 / DSM 17464 / G20</strain>
    </source>
</reference>
<dbReference type="AlphaFoldDB" id="Q30W23"/>